<evidence type="ECO:0000256" key="7">
    <source>
        <dbReference type="ARBA" id="ARBA00023026"/>
    </source>
</evidence>
<feature type="transmembrane region" description="Helical" evidence="10">
    <location>
        <begin position="739"/>
        <end position="763"/>
    </location>
</feature>
<feature type="transmembrane region" description="Helical" evidence="10">
    <location>
        <begin position="850"/>
        <end position="867"/>
    </location>
</feature>
<evidence type="ECO:0000259" key="11">
    <source>
        <dbReference type="PROSITE" id="PS50893"/>
    </source>
</evidence>
<feature type="domain" description="ABC transmembrane type-1" evidence="12">
    <location>
        <begin position="59"/>
        <end position="357"/>
    </location>
</feature>
<protein>
    <submittedName>
        <fullName evidence="13">P-loop containing nucleoside triphosphate hydrolase protein</fullName>
    </submittedName>
</protein>
<feature type="region of interest" description="Disordered" evidence="9">
    <location>
        <begin position="1170"/>
        <end position="1205"/>
    </location>
</feature>
<dbReference type="PANTHER" id="PTHR24223:SF464">
    <property type="entry name" value="ABC-TYPE TRANSPORTER CICA"/>
    <property type="match status" value="1"/>
</dbReference>
<dbReference type="Pfam" id="PF00664">
    <property type="entry name" value="ABC_membrane"/>
    <property type="match status" value="2"/>
</dbReference>
<proteinExistence type="predicted"/>
<evidence type="ECO:0000256" key="10">
    <source>
        <dbReference type="SAM" id="Phobius"/>
    </source>
</evidence>
<keyword evidence="13" id="KW-0378">Hydrolase</keyword>
<feature type="domain" description="ABC transporter" evidence="11">
    <location>
        <begin position="1052"/>
        <end position="1315"/>
    </location>
</feature>
<evidence type="ECO:0000256" key="5">
    <source>
        <dbReference type="ARBA" id="ARBA00022840"/>
    </source>
</evidence>
<feature type="transmembrane region" description="Helical" evidence="10">
    <location>
        <begin position="202"/>
        <end position="231"/>
    </location>
</feature>
<dbReference type="Gene3D" id="3.40.50.300">
    <property type="entry name" value="P-loop containing nucleotide triphosphate hydrolases"/>
    <property type="match status" value="2"/>
</dbReference>
<keyword evidence="3 10" id="KW-0812">Transmembrane</keyword>
<evidence type="ECO:0000256" key="4">
    <source>
        <dbReference type="ARBA" id="ARBA00022741"/>
    </source>
</evidence>
<keyword evidence="4" id="KW-0547">Nucleotide-binding</keyword>
<dbReference type="GO" id="GO:0016887">
    <property type="term" value="F:ATP hydrolysis activity"/>
    <property type="evidence" value="ECO:0007669"/>
    <property type="project" value="InterPro"/>
</dbReference>
<evidence type="ECO:0000256" key="1">
    <source>
        <dbReference type="ARBA" id="ARBA00004141"/>
    </source>
</evidence>
<evidence type="ECO:0000256" key="8">
    <source>
        <dbReference type="ARBA" id="ARBA00023136"/>
    </source>
</evidence>
<keyword evidence="14" id="KW-1185">Reference proteome</keyword>
<feature type="transmembrane region" description="Helical" evidence="10">
    <location>
        <begin position="111"/>
        <end position="131"/>
    </location>
</feature>
<dbReference type="Pfam" id="PF00005">
    <property type="entry name" value="ABC_tran"/>
    <property type="match status" value="2"/>
</dbReference>
<comment type="subcellular location">
    <subcellularLocation>
        <location evidence="1">Membrane</location>
        <topology evidence="1">Multi-pass membrane protein</topology>
    </subcellularLocation>
</comment>
<evidence type="ECO:0000256" key="2">
    <source>
        <dbReference type="ARBA" id="ARBA00022448"/>
    </source>
</evidence>
<keyword evidence="8 10" id="KW-0472">Membrane</keyword>
<dbReference type="InterPro" id="IPR027417">
    <property type="entry name" value="P-loop_NTPase"/>
</dbReference>
<dbReference type="InterPro" id="IPR003439">
    <property type="entry name" value="ABC_transporter-like_ATP-bd"/>
</dbReference>
<dbReference type="InterPro" id="IPR036640">
    <property type="entry name" value="ABC1_TM_sf"/>
</dbReference>
<dbReference type="CDD" id="cd03250">
    <property type="entry name" value="ABCC_MRP_domain1"/>
    <property type="match status" value="1"/>
</dbReference>
<keyword evidence="5" id="KW-0067">ATP-binding</keyword>
<dbReference type="GO" id="GO:0005524">
    <property type="term" value="F:ATP binding"/>
    <property type="evidence" value="ECO:0007669"/>
    <property type="project" value="UniProtKB-KW"/>
</dbReference>
<dbReference type="CDD" id="cd18606">
    <property type="entry name" value="ABC_6TM_YOR1_D2_like"/>
    <property type="match status" value="1"/>
</dbReference>
<feature type="transmembrane region" description="Helical" evidence="10">
    <location>
        <begin position="58"/>
        <end position="79"/>
    </location>
</feature>
<dbReference type="SUPFAM" id="SSF90123">
    <property type="entry name" value="ABC transporter transmembrane region"/>
    <property type="match status" value="2"/>
</dbReference>
<feature type="region of interest" description="Disordered" evidence="9">
    <location>
        <begin position="399"/>
        <end position="418"/>
    </location>
</feature>
<dbReference type="EMBL" id="MU854716">
    <property type="protein sequence ID" value="KAK4031729.1"/>
    <property type="molecule type" value="Genomic_DNA"/>
</dbReference>
<feature type="region of interest" description="Disordered" evidence="9">
    <location>
        <begin position="428"/>
        <end position="459"/>
    </location>
</feature>
<dbReference type="FunFam" id="3.40.50.300:FF:000997">
    <property type="entry name" value="Multidrug resistance-associated protein 1"/>
    <property type="match status" value="1"/>
</dbReference>
<dbReference type="InterPro" id="IPR011527">
    <property type="entry name" value="ABC1_TM_dom"/>
</dbReference>
<sequence length="1336" mass="146419">MSVGYRRPLDRNDVWLVPEGRGAAALHQRLAKAFKSRVASEARFPLAWALYDTFKFDFWLGGVCQLLTAVTQVMAPFLLRYLIAFAKEAYNAGLGLGDHEPMPPVAEGMGYVIGISAMQVIQSFALSHFYYRGMLMGGEGRAAMIALAFDKSLRLSARAKAGGADSEGWSNGRIMNLIATDAARVEQACGVLHLVWTSPLQIVLTVALLLVNLGYSSLAGVAVLVCGLYVLTKMMKPLARGRAAINGITDGRVSLTQEVLQGIRFVKYFAWEPFFLQRLKPIRAAEARALQAWHATKSAIGAVSMALPIFSNMTAFIVYSVTSHDLEPATVFSSLALFNGLRTPMNWLPVAIGYVMDAHAALKRIEDFLLAEEAAAPPAPEPELEDAVQLDDASFTWEEVPTAANTSSSPEKPPKAATSLSARLKGLNNRLKQTSTGKDKEKATADVSDQTTALEPRDGTPFRLQNLTLRAAKNELIGVIGSVGCGKTSLLSALANEMRQTGGSMRFSADRAYCPQHAWIQNASVRDNILFGKPYEPQVYLDVVRACALLPDFDALPSGDLTEIGERGITLSGGQKQRINIARAIYSGAGVVLLDDPLSAVDSHVGAHIFSEAICGLLRSRCRFLATHQLHFISRCDRIVWMVDGRIAAIGTFQHLMNSNPAFAKLLAATGPQQREENGGEEEASQSKAGAEAAAGEMLESKKHDARQLMQEDVKAVDSVPWSVYVAWMRASGSVFNMLAVLLLLALFRAANILTSLWLSWWVSNKYHLSRGQNIAIYAALGVVQGFLLFAFSLISTTVGTAASRTMSNEAMWQILRAPMSFFDTTPLGRIMHRFTKDVDTMDNNLTDAFRQYLIVLSTLLGVFGLIMAYFYYFAVALAVCTVALVLCVSYYRRSARELKRHHAILDGAVFARFSEALVGAACIRAYGREQQFVSVVHRAVDDMDSAYFLTFASQRWLSVRLDNIGSLLTFATGVLVVTNRLSVSPSIAGLILSYSLSVAGIIQITVKYLAELDNSMCSTERLHQYTSSLAHEAPLYCEPRVRPSWPERGEIVYEAVQMRYRPELPLVIDDFSLHIRAGERIGIVGRTGAGKSTILSTLFRLTELSGGRIVIDGVDISRIGLHELRSQLDIIPQDPTLFKGTIRSNIDPFNKHTDLELWDALRQVHLVPHATSTTDSDKLNDSDSSDDEEVNEKNPDTAESSPRLTLDGTVSEEGLNLSLGQRQLLALARALLRSTRIVLVDEGTSSVDPVTDARIQDTLARGLRGKTLIAIAHRLRTVLLYDRVCVMERGRIVELGNPKELWEREGGVFRGMCNASGISGEDFGTEGREVKGERS</sequence>
<evidence type="ECO:0000313" key="14">
    <source>
        <dbReference type="Proteomes" id="UP001303115"/>
    </source>
</evidence>
<dbReference type="PROSITE" id="PS50893">
    <property type="entry name" value="ABC_TRANSPORTER_2"/>
    <property type="match status" value="2"/>
</dbReference>
<dbReference type="GO" id="GO:0016020">
    <property type="term" value="C:membrane"/>
    <property type="evidence" value="ECO:0007669"/>
    <property type="project" value="UniProtKB-SubCell"/>
</dbReference>
<dbReference type="PROSITE" id="PS00211">
    <property type="entry name" value="ABC_TRANSPORTER_1"/>
    <property type="match status" value="2"/>
</dbReference>
<evidence type="ECO:0000256" key="6">
    <source>
        <dbReference type="ARBA" id="ARBA00022989"/>
    </source>
</evidence>
<gene>
    <name evidence="13" type="ORF">C8A01DRAFT_41818</name>
</gene>
<dbReference type="Gene3D" id="1.20.1560.10">
    <property type="entry name" value="ABC transporter type 1, transmembrane domain"/>
    <property type="match status" value="2"/>
</dbReference>
<dbReference type="FunFam" id="1.20.1560.10:FF:000061">
    <property type="entry name" value="ATP-binding cassette transporter YOR1"/>
    <property type="match status" value="1"/>
</dbReference>
<comment type="caution">
    <text evidence="13">The sequence shown here is derived from an EMBL/GenBank/DDBJ whole genome shotgun (WGS) entry which is preliminary data.</text>
</comment>
<feature type="transmembrane region" description="Helical" evidence="10">
    <location>
        <begin position="873"/>
        <end position="892"/>
    </location>
</feature>
<feature type="transmembrane region" description="Helical" evidence="10">
    <location>
        <begin position="775"/>
        <end position="795"/>
    </location>
</feature>
<organism evidence="13 14">
    <name type="scientific">Parachaetomium inaequale</name>
    <dbReference type="NCBI Taxonomy" id="2588326"/>
    <lineage>
        <taxon>Eukaryota</taxon>
        <taxon>Fungi</taxon>
        <taxon>Dikarya</taxon>
        <taxon>Ascomycota</taxon>
        <taxon>Pezizomycotina</taxon>
        <taxon>Sordariomycetes</taxon>
        <taxon>Sordariomycetidae</taxon>
        <taxon>Sordariales</taxon>
        <taxon>Chaetomiaceae</taxon>
        <taxon>Parachaetomium</taxon>
    </lineage>
</organism>
<keyword evidence="7" id="KW-0843">Virulence</keyword>
<evidence type="ECO:0000256" key="3">
    <source>
        <dbReference type="ARBA" id="ARBA00022692"/>
    </source>
</evidence>
<dbReference type="InterPro" id="IPR050173">
    <property type="entry name" value="ABC_transporter_C-like"/>
</dbReference>
<reference evidence="14" key="1">
    <citation type="journal article" date="2023" name="Mol. Phylogenet. Evol.">
        <title>Genome-scale phylogeny and comparative genomics of the fungal order Sordariales.</title>
        <authorList>
            <person name="Hensen N."/>
            <person name="Bonometti L."/>
            <person name="Westerberg I."/>
            <person name="Brannstrom I.O."/>
            <person name="Guillou S."/>
            <person name="Cros-Aarteil S."/>
            <person name="Calhoun S."/>
            <person name="Haridas S."/>
            <person name="Kuo A."/>
            <person name="Mondo S."/>
            <person name="Pangilinan J."/>
            <person name="Riley R."/>
            <person name="LaButti K."/>
            <person name="Andreopoulos B."/>
            <person name="Lipzen A."/>
            <person name="Chen C."/>
            <person name="Yan M."/>
            <person name="Daum C."/>
            <person name="Ng V."/>
            <person name="Clum A."/>
            <person name="Steindorff A."/>
            <person name="Ohm R.A."/>
            <person name="Martin F."/>
            <person name="Silar P."/>
            <person name="Natvig D.O."/>
            <person name="Lalanne C."/>
            <person name="Gautier V."/>
            <person name="Ament-Velasquez S.L."/>
            <person name="Kruys A."/>
            <person name="Hutchinson M.I."/>
            <person name="Powell A.J."/>
            <person name="Barry K."/>
            <person name="Miller A.N."/>
            <person name="Grigoriev I.V."/>
            <person name="Debuchy R."/>
            <person name="Gladieux P."/>
            <person name="Hiltunen Thoren M."/>
            <person name="Johannesson H."/>
        </authorList>
    </citation>
    <scope>NUCLEOTIDE SEQUENCE [LARGE SCALE GENOMIC DNA]</scope>
    <source>
        <strain evidence="14">CBS 284.82</strain>
    </source>
</reference>
<keyword evidence="6 10" id="KW-1133">Transmembrane helix</keyword>
<feature type="domain" description="ABC transmembrane type-1" evidence="12">
    <location>
        <begin position="739"/>
        <end position="1015"/>
    </location>
</feature>
<dbReference type="SMART" id="SM00382">
    <property type="entry name" value="AAA"/>
    <property type="match status" value="2"/>
</dbReference>
<dbReference type="Proteomes" id="UP001303115">
    <property type="component" value="Unassembled WGS sequence"/>
</dbReference>
<dbReference type="PANTHER" id="PTHR24223">
    <property type="entry name" value="ATP-BINDING CASSETTE SUB-FAMILY C"/>
    <property type="match status" value="1"/>
</dbReference>
<evidence type="ECO:0000256" key="9">
    <source>
        <dbReference type="SAM" id="MobiDB-lite"/>
    </source>
</evidence>
<dbReference type="FunFam" id="1.20.1560.10:FF:000010">
    <property type="entry name" value="Multidrug resistance-associated ABC transporter"/>
    <property type="match status" value="1"/>
</dbReference>
<name>A0AAN6P4Q2_9PEZI</name>
<dbReference type="InterPro" id="IPR017871">
    <property type="entry name" value="ABC_transporter-like_CS"/>
</dbReference>
<dbReference type="CDD" id="cd18597">
    <property type="entry name" value="ABC_6TM_YOR1_D1_like"/>
    <property type="match status" value="1"/>
</dbReference>
<evidence type="ECO:0000259" key="12">
    <source>
        <dbReference type="PROSITE" id="PS50929"/>
    </source>
</evidence>
<dbReference type="CDD" id="cd03244">
    <property type="entry name" value="ABCC_MRP_domain2"/>
    <property type="match status" value="1"/>
</dbReference>
<dbReference type="FunFam" id="3.40.50.300:FF:000565">
    <property type="entry name" value="ABC bile acid transporter"/>
    <property type="match status" value="1"/>
</dbReference>
<accession>A0AAN6P4Q2</accession>
<keyword evidence="2" id="KW-0813">Transport</keyword>
<dbReference type="InterPro" id="IPR003593">
    <property type="entry name" value="AAA+_ATPase"/>
</dbReference>
<dbReference type="GO" id="GO:0140359">
    <property type="term" value="F:ABC-type transporter activity"/>
    <property type="evidence" value="ECO:0007669"/>
    <property type="project" value="InterPro"/>
</dbReference>
<dbReference type="SUPFAM" id="SSF52540">
    <property type="entry name" value="P-loop containing nucleoside triphosphate hydrolases"/>
    <property type="match status" value="2"/>
</dbReference>
<feature type="domain" description="ABC transporter" evidence="11">
    <location>
        <begin position="445"/>
        <end position="669"/>
    </location>
</feature>
<dbReference type="PROSITE" id="PS50929">
    <property type="entry name" value="ABC_TM1F"/>
    <property type="match status" value="2"/>
</dbReference>
<evidence type="ECO:0000313" key="13">
    <source>
        <dbReference type="EMBL" id="KAK4031729.1"/>
    </source>
</evidence>